<comment type="caution">
    <text evidence="3">The sequence shown here is derived from an EMBL/GenBank/DDBJ whole genome shotgun (WGS) entry which is preliminary data.</text>
</comment>
<dbReference type="InterPro" id="IPR013078">
    <property type="entry name" value="His_Pase_superF_clade-1"/>
</dbReference>
<organism evidence="3 4">
    <name type="scientific">Oculimacula yallundae</name>
    <dbReference type="NCBI Taxonomy" id="86028"/>
    <lineage>
        <taxon>Eukaryota</taxon>
        <taxon>Fungi</taxon>
        <taxon>Dikarya</taxon>
        <taxon>Ascomycota</taxon>
        <taxon>Pezizomycotina</taxon>
        <taxon>Leotiomycetes</taxon>
        <taxon>Helotiales</taxon>
        <taxon>Ploettnerulaceae</taxon>
        <taxon>Oculimacula</taxon>
    </lineage>
</organism>
<proteinExistence type="predicted"/>
<keyword evidence="2" id="KW-0812">Transmembrane</keyword>
<dbReference type="Gene3D" id="3.40.50.1240">
    <property type="entry name" value="Phosphoglycerate mutase-like"/>
    <property type="match status" value="1"/>
</dbReference>
<evidence type="ECO:0000256" key="2">
    <source>
        <dbReference type="SAM" id="Phobius"/>
    </source>
</evidence>
<dbReference type="Proteomes" id="UP001595075">
    <property type="component" value="Unassembled WGS sequence"/>
</dbReference>
<keyword evidence="2" id="KW-1133">Transmembrane helix</keyword>
<dbReference type="InterPro" id="IPR029033">
    <property type="entry name" value="His_PPase_superfam"/>
</dbReference>
<dbReference type="PANTHER" id="PTHR48100">
    <property type="entry name" value="BROAD-SPECIFICITY PHOSPHATASE YOR283W-RELATED"/>
    <property type="match status" value="1"/>
</dbReference>
<name>A0ABR4CVM2_9HELO</name>
<feature type="region of interest" description="Disordered" evidence="1">
    <location>
        <begin position="336"/>
        <end position="356"/>
    </location>
</feature>
<accession>A0ABR4CVM2</accession>
<evidence type="ECO:0000313" key="3">
    <source>
        <dbReference type="EMBL" id="KAL2073622.1"/>
    </source>
</evidence>
<keyword evidence="4" id="KW-1185">Reference proteome</keyword>
<evidence type="ECO:0000313" key="4">
    <source>
        <dbReference type="Proteomes" id="UP001595075"/>
    </source>
</evidence>
<dbReference type="InterPro" id="IPR050275">
    <property type="entry name" value="PGM_Phosphatase"/>
</dbReference>
<gene>
    <name evidence="3" type="ORF">VTL71DRAFT_10948</name>
</gene>
<feature type="transmembrane region" description="Helical" evidence="2">
    <location>
        <begin position="12"/>
        <end position="30"/>
    </location>
</feature>
<dbReference type="Pfam" id="PF00300">
    <property type="entry name" value="His_Phos_1"/>
    <property type="match status" value="1"/>
</dbReference>
<keyword evidence="2" id="KW-0472">Membrane</keyword>
<reference evidence="3 4" key="1">
    <citation type="journal article" date="2024" name="Commun. Biol.">
        <title>Comparative genomic analysis of thermophilic fungi reveals convergent evolutionary adaptations and gene losses.</title>
        <authorList>
            <person name="Steindorff A.S."/>
            <person name="Aguilar-Pontes M.V."/>
            <person name="Robinson A.J."/>
            <person name="Andreopoulos B."/>
            <person name="LaButti K."/>
            <person name="Kuo A."/>
            <person name="Mondo S."/>
            <person name="Riley R."/>
            <person name="Otillar R."/>
            <person name="Haridas S."/>
            <person name="Lipzen A."/>
            <person name="Grimwood J."/>
            <person name="Schmutz J."/>
            <person name="Clum A."/>
            <person name="Reid I.D."/>
            <person name="Moisan M.C."/>
            <person name="Butler G."/>
            <person name="Nguyen T.T.M."/>
            <person name="Dewar K."/>
            <person name="Conant G."/>
            <person name="Drula E."/>
            <person name="Henrissat B."/>
            <person name="Hansel C."/>
            <person name="Singer S."/>
            <person name="Hutchinson M.I."/>
            <person name="de Vries R.P."/>
            <person name="Natvig D.O."/>
            <person name="Powell A.J."/>
            <person name="Tsang A."/>
            <person name="Grigoriev I.V."/>
        </authorList>
    </citation>
    <scope>NUCLEOTIDE SEQUENCE [LARGE SCALE GENOMIC DNA]</scope>
    <source>
        <strain evidence="3 4">CBS 494.80</strain>
    </source>
</reference>
<dbReference type="CDD" id="cd07067">
    <property type="entry name" value="HP_PGM_like"/>
    <property type="match status" value="1"/>
</dbReference>
<dbReference type="EMBL" id="JAZHXI010000003">
    <property type="protein sequence ID" value="KAL2073622.1"/>
    <property type="molecule type" value="Genomic_DNA"/>
</dbReference>
<protein>
    <submittedName>
        <fullName evidence="3">Uncharacterized protein</fullName>
    </submittedName>
</protein>
<dbReference type="SMART" id="SM00855">
    <property type="entry name" value="PGAM"/>
    <property type="match status" value="1"/>
</dbReference>
<dbReference type="SUPFAM" id="SSF53254">
    <property type="entry name" value="Phosphoglycerate mutase-like"/>
    <property type="match status" value="1"/>
</dbReference>
<evidence type="ECO:0000256" key="1">
    <source>
        <dbReference type="SAM" id="MobiDB-lite"/>
    </source>
</evidence>
<dbReference type="PANTHER" id="PTHR48100:SF1">
    <property type="entry name" value="HISTIDINE PHOSPHATASE FAMILY PROTEIN-RELATED"/>
    <property type="match status" value="1"/>
</dbReference>
<sequence length="356" mass="39864">MLSRRNICSLNSFIAFLFTATIIIAFMVMMEESPIPSEEYTKYSAVPGYFLQDDEATDPKGFDFTKTNFGLKDRTYPADADLSANSKLTQWQRFAREITRLNRDSDSKVSYKLLYLGRHGEGYHNLAESFYGTEAWDCYWSLQSGNSTSTWSDALLTPLGESQALSANAFWRLQISDQKIPTPETFYTSPLLRCLATANLTFSGLDLPKDRPFIPTIKEGLREVIGVHTCDRRSSKSVIHEHYPDWPFEEGFAEEDPLWSAELRETDEAIDQRTLSAVEDLFESDDHTYISISSHSGQIASMLRVLNHRVFGLGTGQAIPVLVKAEKVPGSKPIKGDAPWTTVSTCSEPPAAPTAV</sequence>